<gene>
    <name evidence="1" type="ORF">APTSU1_000124900</name>
</gene>
<dbReference type="SUPFAM" id="SSF48403">
    <property type="entry name" value="Ankyrin repeat"/>
    <property type="match status" value="1"/>
</dbReference>
<evidence type="ECO:0000313" key="2">
    <source>
        <dbReference type="Proteomes" id="UP001623349"/>
    </source>
</evidence>
<comment type="caution">
    <text evidence="1">The sequence shown here is derived from an EMBL/GenBank/DDBJ whole genome shotgun (WGS) entry which is preliminary data.</text>
</comment>
<accession>A0ABQ0EFU9</accession>
<name>A0ABQ0EFU9_APOSI</name>
<proteinExistence type="predicted"/>
<dbReference type="EMBL" id="BAAFST010000002">
    <property type="protein sequence ID" value="GAB1286019.1"/>
    <property type="molecule type" value="Genomic_DNA"/>
</dbReference>
<dbReference type="Gene3D" id="1.25.40.20">
    <property type="entry name" value="Ankyrin repeat-containing domain"/>
    <property type="match status" value="1"/>
</dbReference>
<protein>
    <submittedName>
        <fullName evidence="1">POTE ankyrin domain family, member G-like</fullName>
    </submittedName>
</protein>
<dbReference type="Proteomes" id="UP001623349">
    <property type="component" value="Unassembled WGS sequence"/>
</dbReference>
<keyword evidence="2" id="KW-1185">Reference proteome</keyword>
<organism evidence="1 2">
    <name type="scientific">Apodemus speciosus</name>
    <name type="common">Large Japanese field mouse</name>
    <dbReference type="NCBI Taxonomy" id="105296"/>
    <lineage>
        <taxon>Eukaryota</taxon>
        <taxon>Metazoa</taxon>
        <taxon>Chordata</taxon>
        <taxon>Craniata</taxon>
        <taxon>Vertebrata</taxon>
        <taxon>Euteleostomi</taxon>
        <taxon>Mammalia</taxon>
        <taxon>Eutheria</taxon>
        <taxon>Euarchontoglires</taxon>
        <taxon>Glires</taxon>
        <taxon>Rodentia</taxon>
        <taxon>Myomorpha</taxon>
        <taxon>Muroidea</taxon>
        <taxon>Muridae</taxon>
        <taxon>Murinae</taxon>
        <taxon>Apodemus</taxon>
    </lineage>
</organism>
<reference evidence="1 2" key="1">
    <citation type="submission" date="2024-08" db="EMBL/GenBank/DDBJ databases">
        <title>The draft genome of Apodemus speciosus.</title>
        <authorList>
            <person name="Nabeshima K."/>
            <person name="Suzuki S."/>
            <person name="Onuma M."/>
        </authorList>
    </citation>
    <scope>NUCLEOTIDE SEQUENCE [LARGE SCALE GENOMIC DNA]</scope>
    <source>
        <strain evidence="1">IB14-021</strain>
    </source>
</reference>
<dbReference type="InterPro" id="IPR036770">
    <property type="entry name" value="Ankyrin_rpt-contain_sf"/>
</dbReference>
<evidence type="ECO:0000313" key="1">
    <source>
        <dbReference type="EMBL" id="GAB1286019.1"/>
    </source>
</evidence>
<sequence>MYAVKSDSKRIVDLLLKLNIDVFLKDSFSWNALRYAIMGHRKV</sequence>